<dbReference type="PANTHER" id="PTHR32154">
    <property type="entry name" value="PYRUVATE-FLAVODOXIN OXIDOREDUCTASE-RELATED"/>
    <property type="match status" value="1"/>
</dbReference>
<name>A0A7C4B9Z0_THEPE</name>
<evidence type="ECO:0000256" key="5">
    <source>
        <dbReference type="ARBA" id="ARBA00048893"/>
    </source>
</evidence>
<evidence type="ECO:0000256" key="4">
    <source>
        <dbReference type="ARBA" id="ARBA00023002"/>
    </source>
</evidence>
<comment type="subunit">
    <text evidence="1">Heterotetramer of one alpha, one beta, one delta and one gamma chain.</text>
</comment>
<dbReference type="Pfam" id="PF01855">
    <property type="entry name" value="POR_N"/>
    <property type="match status" value="1"/>
</dbReference>
<keyword evidence="4" id="KW-0560">Oxidoreductase</keyword>
<dbReference type="CDD" id="cd07034">
    <property type="entry name" value="TPP_PYR_PFOR_IOR-alpha_like"/>
    <property type="match status" value="1"/>
</dbReference>
<dbReference type="SUPFAM" id="SSF52518">
    <property type="entry name" value="Thiamin diphosphate-binding fold (THDP-binding)"/>
    <property type="match status" value="1"/>
</dbReference>
<dbReference type="InterPro" id="IPR002880">
    <property type="entry name" value="Pyrv_Fd/Flavodoxin_OxRdtase_N"/>
</dbReference>
<dbReference type="InterPro" id="IPR029061">
    <property type="entry name" value="THDP-binding"/>
</dbReference>
<dbReference type="EMBL" id="DTFI01000012">
    <property type="protein sequence ID" value="HGI42854.1"/>
    <property type="molecule type" value="Genomic_DNA"/>
</dbReference>
<proteinExistence type="predicted"/>
<feature type="domain" description="Pyruvate flavodoxin/ferredoxin oxidoreductase pyrimidine binding" evidence="6">
    <location>
        <begin position="36"/>
        <end position="259"/>
    </location>
</feature>
<sequence length="413" mass="45575">MRKRVPYARYRDGDGGVRGVRGKVVGLNGDRAVAYAVKQAKVDVISAYPITPQTIIVEALAEYVNNGELDAAFIPVESEHTALSAAVGASLAGARVFTATSSQGLALMWEILWIAAGLRTTIVMAMGNRALSPNINIHCSHDDAYAARETGWLQFFAENVQEAYDLTLMAFKISEDHRVLFPSIANLDGFILTHSVERLTVLEDSDVDAFLPKKEPVNRIDPERPMTYGALDLFDWYMEHKRAQFEALESTRPVIKEIFEEYGELTGRKYTPVKAYNVDGADIVFVALGTAAGTLRHVARELAGQGKKLGVVSLTQYRPFPAEELRRILSEATVVAVLDRSVSFGSPAPQLFMDIATSMYYAKRRPLLFSVIYGLGGRDFGPQHVLELYKKAEEILRTGEPPATSIWAGLREG</sequence>
<evidence type="ECO:0000256" key="2">
    <source>
        <dbReference type="ARBA" id="ARBA00011631"/>
    </source>
</evidence>
<dbReference type="Pfam" id="PF17147">
    <property type="entry name" value="PFOR_II"/>
    <property type="match status" value="1"/>
</dbReference>
<evidence type="ECO:0000256" key="1">
    <source>
        <dbReference type="ARBA" id="ARBA00011595"/>
    </source>
</evidence>
<dbReference type="AlphaFoldDB" id="A0A7C4B9Z0"/>
<keyword evidence="8" id="KW-0670">Pyruvate</keyword>
<protein>
    <recommendedName>
        <fullName evidence="3">2-oxoacid oxidoreductase (ferredoxin)</fullName>
        <ecNumber evidence="3">1.2.7.11</ecNumber>
    </recommendedName>
</protein>
<dbReference type="Gene3D" id="3.40.50.920">
    <property type="match status" value="1"/>
</dbReference>
<evidence type="ECO:0000313" key="8">
    <source>
        <dbReference type="EMBL" id="HGI42854.1"/>
    </source>
</evidence>
<dbReference type="InterPro" id="IPR033412">
    <property type="entry name" value="PFOR_II"/>
</dbReference>
<dbReference type="GO" id="GO:0018491">
    <property type="term" value="F:2-oxobutyrate synthase activity"/>
    <property type="evidence" value="ECO:0007669"/>
    <property type="project" value="UniProtKB-ARBA"/>
</dbReference>
<dbReference type="GO" id="GO:0019164">
    <property type="term" value="F:pyruvate synthase activity"/>
    <property type="evidence" value="ECO:0007669"/>
    <property type="project" value="UniProtKB-ARBA"/>
</dbReference>
<dbReference type="GO" id="GO:0006979">
    <property type="term" value="P:response to oxidative stress"/>
    <property type="evidence" value="ECO:0007669"/>
    <property type="project" value="TreeGrafter"/>
</dbReference>
<comment type="subunit">
    <text evidence="2">Heterodimer composed of an alpha and a beta subunit.</text>
</comment>
<dbReference type="InterPro" id="IPR050722">
    <property type="entry name" value="Pyruvate:ferred/Flavod_OxRd"/>
</dbReference>
<evidence type="ECO:0000256" key="3">
    <source>
        <dbReference type="ARBA" id="ARBA00012691"/>
    </source>
</evidence>
<dbReference type="Gene3D" id="3.40.50.970">
    <property type="match status" value="1"/>
</dbReference>
<organism evidence="8">
    <name type="scientific">Thermofilum pendens</name>
    <dbReference type="NCBI Taxonomy" id="2269"/>
    <lineage>
        <taxon>Archaea</taxon>
        <taxon>Thermoproteota</taxon>
        <taxon>Thermoprotei</taxon>
        <taxon>Thermofilales</taxon>
        <taxon>Thermofilaceae</taxon>
        <taxon>Thermofilum</taxon>
    </lineage>
</organism>
<comment type="catalytic activity">
    <reaction evidence="5">
        <text>a 2-oxocarboxylate + 2 oxidized [2Fe-2S]-[ferredoxin] + CoA = an acyl-CoA + 2 reduced [2Fe-2S]-[ferredoxin] + CO2 + H(+)</text>
        <dbReference type="Rhea" id="RHEA:42316"/>
        <dbReference type="Rhea" id="RHEA-COMP:10000"/>
        <dbReference type="Rhea" id="RHEA-COMP:10001"/>
        <dbReference type="ChEBI" id="CHEBI:15378"/>
        <dbReference type="ChEBI" id="CHEBI:16526"/>
        <dbReference type="ChEBI" id="CHEBI:33737"/>
        <dbReference type="ChEBI" id="CHEBI:33738"/>
        <dbReference type="ChEBI" id="CHEBI:35179"/>
        <dbReference type="ChEBI" id="CHEBI:57287"/>
        <dbReference type="ChEBI" id="CHEBI:58342"/>
        <dbReference type="EC" id="1.2.7.11"/>
    </reaction>
</comment>
<dbReference type="EC" id="1.2.7.11" evidence="3"/>
<reference evidence="8" key="1">
    <citation type="journal article" date="2020" name="mSystems">
        <title>Genome- and Community-Level Interaction Insights into Carbon Utilization and Element Cycling Functions of Hydrothermarchaeota in Hydrothermal Sediment.</title>
        <authorList>
            <person name="Zhou Z."/>
            <person name="Liu Y."/>
            <person name="Xu W."/>
            <person name="Pan J."/>
            <person name="Luo Z.H."/>
            <person name="Li M."/>
        </authorList>
    </citation>
    <scope>NUCLEOTIDE SEQUENCE [LARGE SCALE GENOMIC DNA]</scope>
    <source>
        <strain evidence="8">SpSt-735</strain>
    </source>
</reference>
<accession>A0A7C4B9Z0</accession>
<dbReference type="InterPro" id="IPR009014">
    <property type="entry name" value="Transketo_C/PFOR_II"/>
</dbReference>
<evidence type="ECO:0000259" key="7">
    <source>
        <dbReference type="Pfam" id="PF17147"/>
    </source>
</evidence>
<evidence type="ECO:0000259" key="6">
    <source>
        <dbReference type="Pfam" id="PF01855"/>
    </source>
</evidence>
<comment type="caution">
    <text evidence="8">The sequence shown here is derived from an EMBL/GenBank/DDBJ whole genome shotgun (WGS) entry which is preliminary data.</text>
</comment>
<dbReference type="FunFam" id="3.40.50.970:FF:000012">
    <property type="entry name" value="Pyruvate:ferredoxin (Flavodoxin) oxidoreductase"/>
    <property type="match status" value="1"/>
</dbReference>
<gene>
    <name evidence="8" type="primary">porA</name>
    <name evidence="8" type="ORF">ENV17_00490</name>
</gene>
<dbReference type="PANTHER" id="PTHR32154:SF0">
    <property type="entry name" value="PYRUVATE-FLAVODOXIN OXIDOREDUCTASE-RELATED"/>
    <property type="match status" value="1"/>
</dbReference>
<feature type="domain" description="Pyruvate:ferredoxin oxidoreductase core" evidence="7">
    <location>
        <begin position="281"/>
        <end position="385"/>
    </location>
</feature>
<dbReference type="SUPFAM" id="SSF52922">
    <property type="entry name" value="TK C-terminal domain-like"/>
    <property type="match status" value="1"/>
</dbReference>